<reference evidence="2 3" key="1">
    <citation type="journal article" date="2013" name="ISME J.">
        <title>A metabolic model for members of the genus Tetrasphaera involved in enhanced biological phosphorus removal.</title>
        <authorList>
            <person name="Kristiansen R."/>
            <person name="Nguyen H.T.T."/>
            <person name="Saunders A.M."/>
            <person name="Nielsen J.L."/>
            <person name="Wimmer R."/>
            <person name="Le V.Q."/>
            <person name="McIlroy S.J."/>
            <person name="Petrovski S."/>
            <person name="Seviour R.J."/>
            <person name="Calteau A."/>
            <person name="Nielsen K.L."/>
            <person name="Nielsen P.H."/>
        </authorList>
    </citation>
    <scope>NUCLEOTIDE SEQUENCE [LARGE SCALE GENOMIC DNA]</scope>
    <source>
        <strain evidence="2 3">T1-X7</strain>
    </source>
</reference>
<name>A0A077LXY3_9MICO</name>
<dbReference type="RefSeq" id="WP_048550474.1">
    <property type="nucleotide sequence ID" value="NZ_HF570958.1"/>
</dbReference>
<gene>
    <name evidence="2" type="ORF">BN12_220035</name>
</gene>
<dbReference type="InterPro" id="IPR010982">
    <property type="entry name" value="Lambda_DNA-bd_dom_sf"/>
</dbReference>
<dbReference type="Proteomes" id="UP000035721">
    <property type="component" value="Unassembled WGS sequence"/>
</dbReference>
<dbReference type="OrthoDB" id="5524454at2"/>
<dbReference type="STRING" id="1194083.BN12_220035"/>
<evidence type="ECO:0000259" key="1">
    <source>
        <dbReference type="PROSITE" id="PS50943"/>
    </source>
</evidence>
<dbReference type="GO" id="GO:0003677">
    <property type="term" value="F:DNA binding"/>
    <property type="evidence" value="ECO:0007669"/>
    <property type="project" value="InterPro"/>
</dbReference>
<dbReference type="PROSITE" id="PS50943">
    <property type="entry name" value="HTH_CROC1"/>
    <property type="match status" value="1"/>
</dbReference>
<dbReference type="AlphaFoldDB" id="A0A077LXY3"/>
<dbReference type="CDD" id="cd00093">
    <property type="entry name" value="HTH_XRE"/>
    <property type="match status" value="1"/>
</dbReference>
<sequence length="175" mass="18956">MSPNTPDRLGFGRAISEALEVSGLTRRQVAGRADMSTFTLRRLMRDGGKLNADQLEDLADALGVPLMNLVQIACSFKRLDGLAATAREHGVASLPRHYQRMRFASGGPVYGRSKDGQWGDTSLDRPPITDEQVDQWLADGVVVLVRTVRRSSPPLRVTRQSEAVVRSLGVGAGAS</sequence>
<evidence type="ECO:0000313" key="2">
    <source>
        <dbReference type="EMBL" id="CCH77757.1"/>
    </source>
</evidence>
<keyword evidence="3" id="KW-1185">Reference proteome</keyword>
<dbReference type="EMBL" id="CAJB01000135">
    <property type="protein sequence ID" value="CCH77757.1"/>
    <property type="molecule type" value="Genomic_DNA"/>
</dbReference>
<protein>
    <recommendedName>
        <fullName evidence="1">HTH cro/C1-type domain-containing protein</fullName>
    </recommendedName>
</protein>
<organism evidence="2 3">
    <name type="scientific">Nostocoides japonicum T1-X7</name>
    <dbReference type="NCBI Taxonomy" id="1194083"/>
    <lineage>
        <taxon>Bacteria</taxon>
        <taxon>Bacillati</taxon>
        <taxon>Actinomycetota</taxon>
        <taxon>Actinomycetes</taxon>
        <taxon>Micrococcales</taxon>
        <taxon>Intrasporangiaceae</taxon>
        <taxon>Nostocoides</taxon>
    </lineage>
</organism>
<dbReference type="SUPFAM" id="SSF47413">
    <property type="entry name" value="lambda repressor-like DNA-binding domains"/>
    <property type="match status" value="1"/>
</dbReference>
<dbReference type="Gene3D" id="1.10.260.40">
    <property type="entry name" value="lambda repressor-like DNA-binding domains"/>
    <property type="match status" value="1"/>
</dbReference>
<proteinExistence type="predicted"/>
<feature type="domain" description="HTH cro/C1-type" evidence="1">
    <location>
        <begin position="15"/>
        <end position="69"/>
    </location>
</feature>
<dbReference type="SMART" id="SM00530">
    <property type="entry name" value="HTH_XRE"/>
    <property type="match status" value="1"/>
</dbReference>
<accession>A0A077LXY3</accession>
<evidence type="ECO:0000313" key="3">
    <source>
        <dbReference type="Proteomes" id="UP000035721"/>
    </source>
</evidence>
<comment type="caution">
    <text evidence="2">The sequence shown here is derived from an EMBL/GenBank/DDBJ whole genome shotgun (WGS) entry which is preliminary data.</text>
</comment>
<dbReference type="InterPro" id="IPR001387">
    <property type="entry name" value="Cro/C1-type_HTH"/>
</dbReference>